<dbReference type="AlphaFoldDB" id="W9GCC9"/>
<dbReference type="EMBL" id="AWSA01000006">
    <property type="protein sequence ID" value="EWT02887.1"/>
    <property type="molecule type" value="Genomic_DNA"/>
</dbReference>
<organism evidence="2 3">
    <name type="scientific">Intrasporangium oryzae NRRL B-24470</name>
    <dbReference type="NCBI Taxonomy" id="1386089"/>
    <lineage>
        <taxon>Bacteria</taxon>
        <taxon>Bacillati</taxon>
        <taxon>Actinomycetota</taxon>
        <taxon>Actinomycetes</taxon>
        <taxon>Micrococcales</taxon>
        <taxon>Intrasporangiaceae</taxon>
        <taxon>Intrasporangium</taxon>
    </lineage>
</organism>
<evidence type="ECO:0000313" key="3">
    <source>
        <dbReference type="Proteomes" id="UP000019489"/>
    </source>
</evidence>
<dbReference type="STRING" id="1386089.N865_00665"/>
<accession>W9GCC9</accession>
<feature type="region of interest" description="Disordered" evidence="1">
    <location>
        <begin position="1"/>
        <end position="24"/>
    </location>
</feature>
<protein>
    <recommendedName>
        <fullName evidence="4">Methyltransferase</fullName>
    </recommendedName>
</protein>
<evidence type="ECO:0000256" key="1">
    <source>
        <dbReference type="SAM" id="MobiDB-lite"/>
    </source>
</evidence>
<proteinExistence type="predicted"/>
<dbReference type="eggNOG" id="COG4122">
    <property type="taxonomic scope" value="Bacteria"/>
</dbReference>
<name>W9GCC9_9MICO</name>
<sequence length="258" mass="28380">MSEPTHPEGTPSRGAAPSSAGGFSSGDGLTFEQAWQAAGTVPGWLTEAQARVLWHETRRAGRRAHVVEIGSHRGRSTVVIASALTQGHLTAIDAFVAGERYGGPATRAVLEDNLVQAGVRDRVEIIADRSGHVRRRWGEAIDLLWVDGKHDYWTCSDDLRWATFLPSGGRVLVHDAFSSLGVTLALLVHVLPSSQLRYLGRTGSLAVLEVGTPTRQDRARFARQLPWWVRNVGIKVLLRLRLRGLARRFGHTDRCDPY</sequence>
<dbReference type="RefSeq" id="WP_084327916.1">
    <property type="nucleotide sequence ID" value="NZ_AWSA01000006.1"/>
</dbReference>
<dbReference type="Pfam" id="PF13578">
    <property type="entry name" value="Methyltransf_24"/>
    <property type="match status" value="1"/>
</dbReference>
<comment type="caution">
    <text evidence="2">The sequence shown here is derived from an EMBL/GenBank/DDBJ whole genome shotgun (WGS) entry which is preliminary data.</text>
</comment>
<dbReference type="OrthoDB" id="6075445at2"/>
<dbReference type="InterPro" id="IPR029063">
    <property type="entry name" value="SAM-dependent_MTases_sf"/>
</dbReference>
<dbReference type="Gene3D" id="3.40.50.150">
    <property type="entry name" value="Vaccinia Virus protein VP39"/>
    <property type="match status" value="1"/>
</dbReference>
<evidence type="ECO:0000313" key="2">
    <source>
        <dbReference type="EMBL" id="EWT02887.1"/>
    </source>
</evidence>
<reference evidence="2 3" key="1">
    <citation type="submission" date="2013-08" db="EMBL/GenBank/DDBJ databases">
        <title>Intrasporangium oryzae NRRL B-24470.</title>
        <authorList>
            <person name="Liu H."/>
            <person name="Wang G."/>
        </authorList>
    </citation>
    <scope>NUCLEOTIDE SEQUENCE [LARGE SCALE GENOMIC DNA]</scope>
    <source>
        <strain evidence="2 3">NRRL B-24470</strain>
    </source>
</reference>
<feature type="compositionally biased region" description="Low complexity" evidence="1">
    <location>
        <begin position="12"/>
        <end position="24"/>
    </location>
</feature>
<keyword evidence="3" id="KW-1185">Reference proteome</keyword>
<dbReference type="SUPFAM" id="SSF53335">
    <property type="entry name" value="S-adenosyl-L-methionine-dependent methyltransferases"/>
    <property type="match status" value="1"/>
</dbReference>
<gene>
    <name evidence="2" type="ORF">N865_00665</name>
</gene>
<dbReference type="Proteomes" id="UP000019489">
    <property type="component" value="Unassembled WGS sequence"/>
</dbReference>
<evidence type="ECO:0008006" key="4">
    <source>
        <dbReference type="Google" id="ProtNLM"/>
    </source>
</evidence>